<dbReference type="EMBL" id="VSRR010002786">
    <property type="protein sequence ID" value="MPC33219.1"/>
    <property type="molecule type" value="Genomic_DNA"/>
</dbReference>
<keyword evidence="2" id="KW-1185">Reference proteome</keyword>
<sequence>MFSRCAAPRKLKRVVRFVKPQKSYQSECGRSKVAPSGSELLSSSKLTEAASVPVAERILKDEVPECKCVQVFAVLPSLSLHHMSEAGMNTDSLEDCQVIKSGYSLADSLAAYAELMFIRSWLAASLAAGKGVLDH</sequence>
<proteinExistence type="predicted"/>
<comment type="caution">
    <text evidence="1">The sequence shown here is derived from an EMBL/GenBank/DDBJ whole genome shotgun (WGS) entry which is preliminary data.</text>
</comment>
<accession>A0A5B7EJ76</accession>
<evidence type="ECO:0000313" key="1">
    <source>
        <dbReference type="EMBL" id="MPC33219.1"/>
    </source>
</evidence>
<organism evidence="1 2">
    <name type="scientific">Portunus trituberculatus</name>
    <name type="common">Swimming crab</name>
    <name type="synonym">Neptunus trituberculatus</name>
    <dbReference type="NCBI Taxonomy" id="210409"/>
    <lineage>
        <taxon>Eukaryota</taxon>
        <taxon>Metazoa</taxon>
        <taxon>Ecdysozoa</taxon>
        <taxon>Arthropoda</taxon>
        <taxon>Crustacea</taxon>
        <taxon>Multicrustacea</taxon>
        <taxon>Malacostraca</taxon>
        <taxon>Eumalacostraca</taxon>
        <taxon>Eucarida</taxon>
        <taxon>Decapoda</taxon>
        <taxon>Pleocyemata</taxon>
        <taxon>Brachyura</taxon>
        <taxon>Eubrachyura</taxon>
        <taxon>Portunoidea</taxon>
        <taxon>Portunidae</taxon>
        <taxon>Portuninae</taxon>
        <taxon>Portunus</taxon>
    </lineage>
</organism>
<dbReference type="AlphaFoldDB" id="A0A5B7EJ76"/>
<protein>
    <submittedName>
        <fullName evidence="1">Uncharacterized protein</fullName>
    </submittedName>
</protein>
<gene>
    <name evidence="1" type="ORF">E2C01_026562</name>
</gene>
<name>A0A5B7EJ76_PORTR</name>
<dbReference type="Proteomes" id="UP000324222">
    <property type="component" value="Unassembled WGS sequence"/>
</dbReference>
<evidence type="ECO:0000313" key="2">
    <source>
        <dbReference type="Proteomes" id="UP000324222"/>
    </source>
</evidence>
<reference evidence="1 2" key="1">
    <citation type="submission" date="2019-05" db="EMBL/GenBank/DDBJ databases">
        <title>Another draft genome of Portunus trituberculatus and its Hox gene families provides insights of decapod evolution.</title>
        <authorList>
            <person name="Jeong J.-H."/>
            <person name="Song I."/>
            <person name="Kim S."/>
            <person name="Choi T."/>
            <person name="Kim D."/>
            <person name="Ryu S."/>
            <person name="Kim W."/>
        </authorList>
    </citation>
    <scope>NUCLEOTIDE SEQUENCE [LARGE SCALE GENOMIC DNA]</scope>
    <source>
        <tissue evidence="1">Muscle</tissue>
    </source>
</reference>